<protein>
    <recommendedName>
        <fullName evidence="2">histidine kinase</fullName>
        <ecNumber evidence="2">2.7.13.3</ecNumber>
    </recommendedName>
</protein>
<dbReference type="InterPro" id="IPR036097">
    <property type="entry name" value="HisK_dim/P_sf"/>
</dbReference>
<feature type="transmembrane region" description="Helical" evidence="6">
    <location>
        <begin position="381"/>
        <end position="399"/>
    </location>
</feature>
<feature type="compositionally biased region" description="Low complexity" evidence="5">
    <location>
        <begin position="850"/>
        <end position="859"/>
    </location>
</feature>
<dbReference type="Gene3D" id="3.30.565.10">
    <property type="entry name" value="Histidine kinase-like ATPase, C-terminal domain"/>
    <property type="match status" value="1"/>
</dbReference>
<keyword evidence="6" id="KW-0812">Transmembrane</keyword>
<gene>
    <name evidence="9" type="ORF">ACH5RR_000743</name>
</gene>
<name>A0ABD3B1F9_9GENT</name>
<accession>A0ABD3B1F9</accession>
<evidence type="ECO:0000259" key="8">
    <source>
        <dbReference type="PROSITE" id="PS50110"/>
    </source>
</evidence>
<dbReference type="SUPFAM" id="SSF52172">
    <property type="entry name" value="CheY-like"/>
    <property type="match status" value="1"/>
</dbReference>
<feature type="region of interest" description="Disordered" evidence="5">
    <location>
        <begin position="850"/>
        <end position="880"/>
    </location>
</feature>
<feature type="compositionally biased region" description="Basic and acidic residues" evidence="5">
    <location>
        <begin position="869"/>
        <end position="880"/>
    </location>
</feature>
<dbReference type="Pfam" id="PF00512">
    <property type="entry name" value="HisKA"/>
    <property type="match status" value="1"/>
</dbReference>
<feature type="domain" description="Histidine kinase" evidence="7">
    <location>
        <begin position="474"/>
        <end position="740"/>
    </location>
</feature>
<dbReference type="PROSITE" id="PS50110">
    <property type="entry name" value="RESPONSE_REGULATORY"/>
    <property type="match status" value="1"/>
</dbReference>
<dbReference type="SMART" id="SM00448">
    <property type="entry name" value="REC"/>
    <property type="match status" value="1"/>
</dbReference>
<dbReference type="InterPro" id="IPR004358">
    <property type="entry name" value="Sig_transdc_His_kin-like_C"/>
</dbReference>
<proteinExistence type="predicted"/>
<evidence type="ECO:0000256" key="3">
    <source>
        <dbReference type="ARBA" id="ARBA00022553"/>
    </source>
</evidence>
<evidence type="ECO:0000256" key="5">
    <source>
        <dbReference type="SAM" id="MobiDB-lite"/>
    </source>
</evidence>
<dbReference type="Gene3D" id="3.40.50.2300">
    <property type="match status" value="1"/>
</dbReference>
<dbReference type="InterPro" id="IPR003661">
    <property type="entry name" value="HisK_dim/P_dom"/>
</dbReference>
<dbReference type="InterPro" id="IPR011006">
    <property type="entry name" value="CheY-like_superfamily"/>
</dbReference>
<feature type="modified residue" description="4-aspartylphosphate" evidence="4">
    <location>
        <position position="1095"/>
    </location>
</feature>
<dbReference type="PROSITE" id="PS50109">
    <property type="entry name" value="HIS_KIN"/>
    <property type="match status" value="1"/>
</dbReference>
<dbReference type="PANTHER" id="PTHR43719">
    <property type="entry name" value="TWO-COMPONENT HISTIDINE KINASE"/>
    <property type="match status" value="1"/>
</dbReference>
<dbReference type="Gene3D" id="1.10.287.130">
    <property type="match status" value="1"/>
</dbReference>
<dbReference type="GO" id="GO:0007165">
    <property type="term" value="P:signal transduction"/>
    <property type="evidence" value="ECO:0007669"/>
    <property type="project" value="UniProtKB-ARBA"/>
</dbReference>
<dbReference type="InterPro" id="IPR005467">
    <property type="entry name" value="His_kinase_dom"/>
</dbReference>
<dbReference type="Proteomes" id="UP001630127">
    <property type="component" value="Unassembled WGS sequence"/>
</dbReference>
<dbReference type="EMBL" id="JBJUIK010000001">
    <property type="protein sequence ID" value="KAL3537377.1"/>
    <property type="molecule type" value="Genomic_DNA"/>
</dbReference>
<dbReference type="CDD" id="cd17546">
    <property type="entry name" value="REC_hyHK_CKI1_RcsC-like"/>
    <property type="match status" value="1"/>
</dbReference>
<dbReference type="InterPro" id="IPR001789">
    <property type="entry name" value="Sig_transdc_resp-reg_receiver"/>
</dbReference>
<keyword evidence="3 4" id="KW-0597">Phosphoprotein</keyword>
<dbReference type="SUPFAM" id="SSF47384">
    <property type="entry name" value="Homodimeric domain of signal transducing histidine kinase"/>
    <property type="match status" value="1"/>
</dbReference>
<evidence type="ECO:0000256" key="2">
    <source>
        <dbReference type="ARBA" id="ARBA00012438"/>
    </source>
</evidence>
<dbReference type="Pfam" id="PF00072">
    <property type="entry name" value="Response_reg"/>
    <property type="match status" value="1"/>
</dbReference>
<comment type="catalytic activity">
    <reaction evidence="1">
        <text>ATP + protein L-histidine = ADP + protein N-phospho-L-histidine.</text>
        <dbReference type="EC" id="2.7.13.3"/>
    </reaction>
</comment>
<evidence type="ECO:0000313" key="9">
    <source>
        <dbReference type="EMBL" id="KAL3537377.1"/>
    </source>
</evidence>
<dbReference type="InterPro" id="IPR036890">
    <property type="entry name" value="HATPase_C_sf"/>
</dbReference>
<dbReference type="AlphaFoldDB" id="A0ABD3B1F9"/>
<feature type="domain" description="Response regulatory" evidence="8">
    <location>
        <begin position="1033"/>
        <end position="1164"/>
    </location>
</feature>
<evidence type="ECO:0000256" key="1">
    <source>
        <dbReference type="ARBA" id="ARBA00000085"/>
    </source>
</evidence>
<organism evidence="9 10">
    <name type="scientific">Cinchona calisaya</name>
    <dbReference type="NCBI Taxonomy" id="153742"/>
    <lineage>
        <taxon>Eukaryota</taxon>
        <taxon>Viridiplantae</taxon>
        <taxon>Streptophyta</taxon>
        <taxon>Embryophyta</taxon>
        <taxon>Tracheophyta</taxon>
        <taxon>Spermatophyta</taxon>
        <taxon>Magnoliopsida</taxon>
        <taxon>eudicotyledons</taxon>
        <taxon>Gunneridae</taxon>
        <taxon>Pentapetalae</taxon>
        <taxon>asterids</taxon>
        <taxon>lamiids</taxon>
        <taxon>Gentianales</taxon>
        <taxon>Rubiaceae</taxon>
        <taxon>Cinchonoideae</taxon>
        <taxon>Cinchoneae</taxon>
        <taxon>Cinchona</taxon>
    </lineage>
</organism>
<dbReference type="SMART" id="SM00387">
    <property type="entry name" value="HATPase_c"/>
    <property type="match status" value="1"/>
</dbReference>
<keyword evidence="6" id="KW-1133">Transmembrane helix</keyword>
<dbReference type="InterPro" id="IPR050956">
    <property type="entry name" value="2C_system_His_kinase"/>
</dbReference>
<dbReference type="Pfam" id="PF02518">
    <property type="entry name" value="HATPase_c"/>
    <property type="match status" value="1"/>
</dbReference>
<evidence type="ECO:0000259" key="7">
    <source>
        <dbReference type="PROSITE" id="PS50109"/>
    </source>
</evidence>
<evidence type="ECO:0000256" key="6">
    <source>
        <dbReference type="SAM" id="Phobius"/>
    </source>
</evidence>
<keyword evidence="10" id="KW-1185">Reference proteome</keyword>
<comment type="caution">
    <text evidence="9">The sequence shown here is derived from an EMBL/GenBank/DDBJ whole genome shotgun (WGS) entry which is preliminary data.</text>
</comment>
<dbReference type="PANTHER" id="PTHR43719:SF75">
    <property type="entry name" value="HISTIDINE KINASE CKI1"/>
    <property type="match status" value="1"/>
</dbReference>
<sequence>MATARVDGRVAANREKGEGRGVAIGSGGKGKAVVGMVRGVVVDREGGRRDDIGLQLIENQVPAASMKLSCSFVFRPLGLFIILALVLLLLPGLLIPFWIRKFHRIETETKLISHKVHQGILSGIDNTAKLLSPTTNLSLTNLARFLNSSLNSTDPPFSAIESQVAPVLFIALSTIPNLSQISYVALDGLFFSFYIRGDQPFSVYSNTTFSSFTRARANNYTWYTQPVNRDTGKRYGEALRTPPLLVFDSSWFQELLKSRNGHSSVGKGWNTDQDPLLIIYSFSIDQRRAISLGFPVKPLTDSFLSGINLYGGTLYLAVNDGMALTQGIQYTRIRTVGNSISIQLLNPNGDQIGNVGDVTCQRNDGTLRASVLEIWKTKYEVFCSSIELVGVQLVYVLALPFDRLESSMHQYYKFAVVLLALIIAALAISNFTFVFLTIRAAKREMYLCAALIKQLEATQQAERKSMNKSLAFARASHDVRASLAAIIGSIHTCSEKVAPRSDLQKTLAEAESHTEDLLGMLNSILDTSKIEAGKTQLEEEEFDLEQLLEDVVDLYHPVGMKKGVDVVLDPCDGSVAKCSHVKGDRGKLKQILWNLLSNAVKFTSEGHVLVRVWAKKPSFENNILATSQKNSMRCMSCLLFQTNATTYKDLEVKNVQQDPNCMEFIFEVSDTGRGIPKEKQKMVFENYVQVKETALGQEGTGLGLGIVQSLVRIMGGEIAIVEKELCEKGTCFRFNTFFSLCGNVTDARADDHDIESHCSQLSGKLHQQPGPSTHTYSPKADGSHVVLFISSDERSKILQKFIESLGIIVSVVKQWEQLPQTLRKIKQKLIFSRLNTSRETDVNSITSRLSRAISSNSSSRSKEGPLSARDGKDAVASSEKKMSSKSTLNFVLIVIDTNAGPFREISRAVAEFRRDLSSSCSRVVWTDRPGSGSISVQGLEEDKLPPMDLIISKPLHGSRLHQVILLLPEFGGTMPVIKVNEGNAYQSENVVAESSSLNSRVHWQFKSRHPSSQTEEIQEIGISNIEKPLHGKKFLIAEDDPTLQRVAERMVSQLGADKVTCRNGEEALEIVCKNLSDGRKTQAHQSLPFDYILMDCEMQAMDGYEATRCIREEEKYYGLHIPIIALTAHTLSEVRNKMIEAGMDYYLSKPLKREQLLDVILRIHGK</sequence>
<reference evidence="9 10" key="1">
    <citation type="submission" date="2024-11" db="EMBL/GenBank/DDBJ databases">
        <title>A near-complete genome assembly of Cinchona calisaya.</title>
        <authorList>
            <person name="Lian D.C."/>
            <person name="Zhao X.W."/>
            <person name="Wei L."/>
        </authorList>
    </citation>
    <scope>NUCLEOTIDE SEQUENCE [LARGE SCALE GENOMIC DNA]</scope>
    <source>
        <tissue evidence="9">Nenye</tissue>
    </source>
</reference>
<dbReference type="PRINTS" id="PR00344">
    <property type="entry name" value="BCTRLSENSOR"/>
</dbReference>
<feature type="transmembrane region" description="Helical" evidence="6">
    <location>
        <begin position="77"/>
        <end position="99"/>
    </location>
</feature>
<evidence type="ECO:0000256" key="4">
    <source>
        <dbReference type="PROSITE-ProRule" id="PRU00169"/>
    </source>
</evidence>
<dbReference type="InterPro" id="IPR003594">
    <property type="entry name" value="HATPase_dom"/>
</dbReference>
<evidence type="ECO:0000313" key="10">
    <source>
        <dbReference type="Proteomes" id="UP001630127"/>
    </source>
</evidence>
<dbReference type="EC" id="2.7.13.3" evidence="2"/>
<dbReference type="SUPFAM" id="SSF55874">
    <property type="entry name" value="ATPase domain of HSP90 chaperone/DNA topoisomerase II/histidine kinase"/>
    <property type="match status" value="1"/>
</dbReference>
<dbReference type="GO" id="GO:0004673">
    <property type="term" value="F:protein histidine kinase activity"/>
    <property type="evidence" value="ECO:0007669"/>
    <property type="project" value="UniProtKB-EC"/>
</dbReference>
<dbReference type="CDD" id="cd00082">
    <property type="entry name" value="HisKA"/>
    <property type="match status" value="1"/>
</dbReference>
<keyword evidence="6" id="KW-0472">Membrane</keyword>
<feature type="transmembrane region" description="Helical" evidence="6">
    <location>
        <begin position="411"/>
        <end position="436"/>
    </location>
</feature>
<dbReference type="SMART" id="SM00388">
    <property type="entry name" value="HisKA"/>
    <property type="match status" value="1"/>
</dbReference>